<dbReference type="OrthoDB" id="1834312at2759"/>
<sequence>MRSADLKSLGRVGYAMDGLIERERESALFNVGCMIVKLTWISDAELAKTLIWKWIPVLMEYGRKDLIITQMNEVRNEFPHPKRIMQFMANSWNVYMPELAVDKHLIEFYKRSHTKKDLTFVTPTTEENYEKMMALFTKRDLTKSNVDVANEIFREVLGQRSIYASGLGKFIMPTPSSKECSSQVIHLTQQVDTYKSELEIMLERYDQIQNDLKNLMDRCHSYDQVMAQYMTRAPTQGERQGDNH</sequence>
<organism evidence="2 3">
    <name type="scientific">Morella rubra</name>
    <name type="common">Chinese bayberry</name>
    <dbReference type="NCBI Taxonomy" id="262757"/>
    <lineage>
        <taxon>Eukaryota</taxon>
        <taxon>Viridiplantae</taxon>
        <taxon>Streptophyta</taxon>
        <taxon>Embryophyta</taxon>
        <taxon>Tracheophyta</taxon>
        <taxon>Spermatophyta</taxon>
        <taxon>Magnoliopsida</taxon>
        <taxon>eudicotyledons</taxon>
        <taxon>Gunneridae</taxon>
        <taxon>Pentapetalae</taxon>
        <taxon>rosids</taxon>
        <taxon>fabids</taxon>
        <taxon>Fagales</taxon>
        <taxon>Myricaceae</taxon>
        <taxon>Morella</taxon>
    </lineage>
</organism>
<name>A0A6A1WG72_9ROSI</name>
<dbReference type="AlphaFoldDB" id="A0A6A1WG72"/>
<comment type="caution">
    <text evidence="2">The sequence shown here is derived from an EMBL/GenBank/DDBJ whole genome shotgun (WGS) entry which is preliminary data.</text>
</comment>
<dbReference type="Proteomes" id="UP000516437">
    <property type="component" value="Chromosome 2"/>
</dbReference>
<feature type="coiled-coil region" evidence="1">
    <location>
        <begin position="191"/>
        <end position="218"/>
    </location>
</feature>
<reference evidence="2 3" key="1">
    <citation type="journal article" date="2019" name="Plant Biotechnol. J.">
        <title>The red bayberry genome and genetic basis of sex determination.</title>
        <authorList>
            <person name="Jia H.M."/>
            <person name="Jia H.J."/>
            <person name="Cai Q.L."/>
            <person name="Wang Y."/>
            <person name="Zhao H.B."/>
            <person name="Yang W.F."/>
            <person name="Wang G.Y."/>
            <person name="Li Y.H."/>
            <person name="Zhan D.L."/>
            <person name="Shen Y.T."/>
            <person name="Niu Q.F."/>
            <person name="Chang L."/>
            <person name="Qiu J."/>
            <person name="Zhao L."/>
            <person name="Xie H.B."/>
            <person name="Fu W.Y."/>
            <person name="Jin J."/>
            <person name="Li X.W."/>
            <person name="Jiao Y."/>
            <person name="Zhou C.C."/>
            <person name="Tu T."/>
            <person name="Chai C.Y."/>
            <person name="Gao J.L."/>
            <person name="Fan L.J."/>
            <person name="van de Weg E."/>
            <person name="Wang J.Y."/>
            <person name="Gao Z.S."/>
        </authorList>
    </citation>
    <scope>NUCLEOTIDE SEQUENCE [LARGE SCALE GENOMIC DNA]</scope>
    <source>
        <tissue evidence="2">Leaves</tissue>
    </source>
</reference>
<keyword evidence="3" id="KW-1185">Reference proteome</keyword>
<keyword evidence="1" id="KW-0175">Coiled coil</keyword>
<dbReference type="EMBL" id="RXIC02000020">
    <property type="protein sequence ID" value="KAB1223366.1"/>
    <property type="molecule type" value="Genomic_DNA"/>
</dbReference>
<accession>A0A6A1WG72</accession>
<evidence type="ECO:0000313" key="3">
    <source>
        <dbReference type="Proteomes" id="UP000516437"/>
    </source>
</evidence>
<proteinExistence type="predicted"/>
<gene>
    <name evidence="2" type="ORF">CJ030_MR2G016105</name>
</gene>
<evidence type="ECO:0000313" key="2">
    <source>
        <dbReference type="EMBL" id="KAB1223366.1"/>
    </source>
</evidence>
<protein>
    <submittedName>
        <fullName evidence="2">Uncharacterized protein</fullName>
    </submittedName>
</protein>
<evidence type="ECO:0000256" key="1">
    <source>
        <dbReference type="SAM" id="Coils"/>
    </source>
</evidence>